<keyword evidence="1" id="KW-1133">Transmembrane helix</keyword>
<protein>
    <submittedName>
        <fullName evidence="2">Uncharacterized protein</fullName>
    </submittedName>
</protein>
<organism evidence="2 3">
    <name type="scientific">Malus baccata</name>
    <name type="common">Siberian crab apple</name>
    <name type="synonym">Pyrus baccata</name>
    <dbReference type="NCBI Taxonomy" id="106549"/>
    <lineage>
        <taxon>Eukaryota</taxon>
        <taxon>Viridiplantae</taxon>
        <taxon>Streptophyta</taxon>
        <taxon>Embryophyta</taxon>
        <taxon>Tracheophyta</taxon>
        <taxon>Spermatophyta</taxon>
        <taxon>Magnoliopsida</taxon>
        <taxon>eudicotyledons</taxon>
        <taxon>Gunneridae</taxon>
        <taxon>Pentapetalae</taxon>
        <taxon>rosids</taxon>
        <taxon>fabids</taxon>
        <taxon>Rosales</taxon>
        <taxon>Rosaceae</taxon>
        <taxon>Amygdaloideae</taxon>
        <taxon>Maleae</taxon>
        <taxon>Malus</taxon>
    </lineage>
</organism>
<feature type="transmembrane region" description="Helical" evidence="1">
    <location>
        <begin position="40"/>
        <end position="61"/>
    </location>
</feature>
<evidence type="ECO:0000313" key="2">
    <source>
        <dbReference type="EMBL" id="TQE14278.1"/>
    </source>
</evidence>
<keyword evidence="3" id="KW-1185">Reference proteome</keyword>
<reference evidence="2 3" key="1">
    <citation type="journal article" date="2019" name="G3 (Bethesda)">
        <title>Sequencing of a Wild Apple (Malus baccata) Genome Unravels the Differences Between Cultivated and Wild Apple Species Regarding Disease Resistance and Cold Tolerance.</title>
        <authorList>
            <person name="Chen X."/>
        </authorList>
    </citation>
    <scope>NUCLEOTIDE SEQUENCE [LARGE SCALE GENOMIC DNA]</scope>
    <source>
        <strain evidence="3">cv. Shandingzi</strain>
        <tissue evidence="2">Leaves</tissue>
    </source>
</reference>
<accession>A0A540NTA8</accession>
<gene>
    <name evidence="2" type="ORF">C1H46_000197</name>
</gene>
<sequence length="104" mass="11865">MGLQLTGSDWLGRARTGFEFFGSNWVFGFGARAAIRSVKLLQEILVLLLFVLLFFSPQPLLHPDLNRLHYPLRLPLPLLLDFQSHLHHVLGNETVNVELLLLHV</sequence>
<proteinExistence type="predicted"/>
<keyword evidence="1" id="KW-0812">Transmembrane</keyword>
<evidence type="ECO:0000256" key="1">
    <source>
        <dbReference type="SAM" id="Phobius"/>
    </source>
</evidence>
<keyword evidence="1" id="KW-0472">Membrane</keyword>
<name>A0A540NTA8_MALBA</name>
<dbReference type="EMBL" id="VIEB01000005">
    <property type="protein sequence ID" value="TQE14278.1"/>
    <property type="molecule type" value="Genomic_DNA"/>
</dbReference>
<comment type="caution">
    <text evidence="2">The sequence shown here is derived from an EMBL/GenBank/DDBJ whole genome shotgun (WGS) entry which is preliminary data.</text>
</comment>
<evidence type="ECO:0000313" key="3">
    <source>
        <dbReference type="Proteomes" id="UP000315295"/>
    </source>
</evidence>
<dbReference type="AlphaFoldDB" id="A0A540NTA8"/>
<dbReference type="Proteomes" id="UP000315295">
    <property type="component" value="Unassembled WGS sequence"/>
</dbReference>